<dbReference type="EMBL" id="CM010715">
    <property type="protein sequence ID" value="RZC43702.1"/>
    <property type="molecule type" value="Genomic_DNA"/>
</dbReference>
<dbReference type="Gramene" id="RZC43702">
    <property type="protein sequence ID" value="RZC43702"/>
    <property type="gene ID" value="C5167_036663"/>
</dbReference>
<dbReference type="PANTHER" id="PTHR10775:SF179">
    <property type="entry name" value="TRANSPOSON, EN_SPM-LIKE, TRANSPOSASE-ASSOCIATED DOMAIN PROTEIN"/>
    <property type="match status" value="1"/>
</dbReference>
<dbReference type="Pfam" id="PF13963">
    <property type="entry name" value="Transpos_assoc"/>
    <property type="match status" value="1"/>
</dbReference>
<gene>
    <name evidence="2" type="ORF">C5167_036663</name>
</gene>
<protein>
    <recommendedName>
        <fullName evidence="1">Transposase-associated domain-containing protein</fullName>
    </recommendedName>
</protein>
<organism evidence="2 3">
    <name type="scientific">Papaver somniferum</name>
    <name type="common">Opium poppy</name>
    <dbReference type="NCBI Taxonomy" id="3469"/>
    <lineage>
        <taxon>Eukaryota</taxon>
        <taxon>Viridiplantae</taxon>
        <taxon>Streptophyta</taxon>
        <taxon>Embryophyta</taxon>
        <taxon>Tracheophyta</taxon>
        <taxon>Spermatophyta</taxon>
        <taxon>Magnoliopsida</taxon>
        <taxon>Ranunculales</taxon>
        <taxon>Papaveraceae</taxon>
        <taxon>Papaveroideae</taxon>
        <taxon>Papaver</taxon>
    </lineage>
</organism>
<dbReference type="Proteomes" id="UP000316621">
    <property type="component" value="Chromosome 1"/>
</dbReference>
<dbReference type="OMA" id="PICAERT"/>
<accession>A0A4Y7I7N7</accession>
<feature type="domain" description="Transposase-associated" evidence="1">
    <location>
        <begin position="9"/>
        <end position="90"/>
    </location>
</feature>
<dbReference type="Pfam" id="PF02992">
    <property type="entry name" value="Transposase_21"/>
    <property type="match status" value="2"/>
</dbReference>
<name>A0A4Y7I7N7_PAPSO</name>
<dbReference type="AlphaFoldDB" id="A0A4Y7I7N7"/>
<dbReference type="InterPro" id="IPR004242">
    <property type="entry name" value="Transposase_21"/>
</dbReference>
<evidence type="ECO:0000313" key="2">
    <source>
        <dbReference type="EMBL" id="RZC43702.1"/>
    </source>
</evidence>
<dbReference type="PANTHER" id="PTHR10775">
    <property type="entry name" value="OS08G0208400 PROTEIN"/>
    <property type="match status" value="1"/>
</dbReference>
<proteinExistence type="predicted"/>
<reference evidence="2 3" key="1">
    <citation type="journal article" date="2018" name="Science">
        <title>The opium poppy genome and morphinan production.</title>
        <authorList>
            <person name="Guo L."/>
            <person name="Winzer T."/>
            <person name="Yang X."/>
            <person name="Li Y."/>
            <person name="Ning Z."/>
            <person name="He Z."/>
            <person name="Teodor R."/>
            <person name="Lu Y."/>
            <person name="Bowser T.A."/>
            <person name="Graham I.A."/>
            <person name="Ye K."/>
        </authorList>
    </citation>
    <scope>NUCLEOTIDE SEQUENCE [LARGE SCALE GENOMIC DNA]</scope>
    <source>
        <strain evidence="3">cv. HN1</strain>
        <tissue evidence="2">Leaves</tissue>
    </source>
</reference>
<evidence type="ECO:0000313" key="3">
    <source>
        <dbReference type="Proteomes" id="UP000316621"/>
    </source>
</evidence>
<evidence type="ECO:0000259" key="1">
    <source>
        <dbReference type="Pfam" id="PF13963"/>
    </source>
</evidence>
<keyword evidence="3" id="KW-1185">Reference proteome</keyword>
<sequence>MAFAFRMDKSWMDKHRLSPEYEQGVEKFLRYAIDHIRDSMDTDEIDDVIEILCPFRECMNTGSLPVHKVRIHLYVSGINRNYKNWIWHGEEVTANSRSCTSHDDFQYAHGDDEDEMELPEDAAAAIDMVQAAHEEFTGDPDSFQKLIEDAEKPLYPSCSSHTKVSTLIRLFNIKAKGGWSDKSFTELLSEVKSMLPPNNELPESMYEAKKTLNALGMEYEKIHACPNDCLLFRKDYKDDNTCRTCGASRWKKAPSGTSKGVPEKVMWYFSPIPRFRRMFRSPKTSKHLIYHSLPRVEDGKLRHPVDSPAWKLVDNKWPEFAKEPRNLRLALSTDGFNPNSSVGGNYSCWPPGNDIDVYLAPLIEDLQKLWDEGVEVYDAYKEENFNLKAVLLWTISDFPAYANLSGCPKGGYNACPICAERTSSIRLKYSGKNVYQSHRKFLPRKHKFRLDKKAFHGQQELVQVLFLNGAGGTLDDSLVRNQEWSVDEIVVSYDQLEAGLQIALYNYANPYLCSCLPYREVMQYSGNFYRILCVFQERKVL</sequence>
<dbReference type="InterPro" id="IPR029480">
    <property type="entry name" value="Transpos_assoc"/>
</dbReference>